<evidence type="ECO:0000313" key="8">
    <source>
        <dbReference type="Proteomes" id="UP000289996"/>
    </source>
</evidence>
<evidence type="ECO:0000256" key="1">
    <source>
        <dbReference type="ARBA" id="ARBA00004141"/>
    </source>
</evidence>
<dbReference type="Proteomes" id="UP000289996">
    <property type="component" value="Unassembled WGS sequence"/>
</dbReference>
<evidence type="ECO:0000256" key="4">
    <source>
        <dbReference type="ARBA" id="ARBA00023136"/>
    </source>
</evidence>
<evidence type="ECO:0000259" key="6">
    <source>
        <dbReference type="Pfam" id="PF16916"/>
    </source>
</evidence>
<evidence type="ECO:0000256" key="3">
    <source>
        <dbReference type="ARBA" id="ARBA00022989"/>
    </source>
</evidence>
<name>A0A660DXF0_9LACO</name>
<dbReference type="InterPro" id="IPR036837">
    <property type="entry name" value="Cation_efflux_CTD_sf"/>
</dbReference>
<feature type="domain" description="Cation efflux protein cytoplasmic" evidence="6">
    <location>
        <begin position="47"/>
        <end position="121"/>
    </location>
</feature>
<keyword evidence="3 5" id="KW-1133">Transmembrane helix</keyword>
<evidence type="ECO:0000256" key="2">
    <source>
        <dbReference type="ARBA" id="ARBA00022692"/>
    </source>
</evidence>
<proteinExistence type="predicted"/>
<organism evidence="7 8">
    <name type="scientific">Lactiplantibacillus mudanjiangensis</name>
    <dbReference type="NCBI Taxonomy" id="1296538"/>
    <lineage>
        <taxon>Bacteria</taxon>
        <taxon>Bacillati</taxon>
        <taxon>Bacillota</taxon>
        <taxon>Bacilli</taxon>
        <taxon>Lactobacillales</taxon>
        <taxon>Lactobacillaceae</taxon>
        <taxon>Lactiplantibacillus</taxon>
    </lineage>
</organism>
<evidence type="ECO:0000256" key="5">
    <source>
        <dbReference type="SAM" id="Phobius"/>
    </source>
</evidence>
<keyword evidence="2 5" id="KW-0812">Transmembrane</keyword>
<dbReference type="SUPFAM" id="SSF160240">
    <property type="entry name" value="Cation efflux protein cytoplasmic domain-like"/>
    <property type="match status" value="1"/>
</dbReference>
<comment type="subcellular location">
    <subcellularLocation>
        <location evidence="1">Membrane</location>
        <topology evidence="1">Multi-pass membrane protein</topology>
    </subcellularLocation>
</comment>
<dbReference type="Gene3D" id="3.30.70.1350">
    <property type="entry name" value="Cation efflux protein, cytoplasmic domain"/>
    <property type="match status" value="1"/>
</dbReference>
<dbReference type="Pfam" id="PF16916">
    <property type="entry name" value="ZT_dimer"/>
    <property type="match status" value="1"/>
</dbReference>
<dbReference type="AlphaFoldDB" id="A0A660DXF0"/>
<keyword evidence="4 5" id="KW-0472">Membrane</keyword>
<dbReference type="SUPFAM" id="SSF161111">
    <property type="entry name" value="Cation efflux protein transmembrane domain-like"/>
    <property type="match status" value="1"/>
</dbReference>
<keyword evidence="8" id="KW-1185">Reference proteome</keyword>
<dbReference type="InterPro" id="IPR027469">
    <property type="entry name" value="Cation_efflux_TMD_sf"/>
</dbReference>
<sequence>MTVLCAFVFKVAWLDSVVSIVIGCFILWSGLQIFQECTLNLADYIDPTLENNIKKTVEQLSEVCKVVELKGRYNGNVLLVDMIVMVDAKTSAFEVYQLNERIESELDAKFKVFDVSMQIVPDPESLDENDVQF</sequence>
<gene>
    <name evidence="7" type="ORF">MUDAN_MDHGFNIF_02830</name>
</gene>
<dbReference type="EMBL" id="UYIG01000079">
    <property type="protein sequence ID" value="VDG28026.1"/>
    <property type="molecule type" value="Genomic_DNA"/>
</dbReference>
<reference evidence="7 8" key="1">
    <citation type="submission" date="2018-11" db="EMBL/GenBank/DDBJ databases">
        <authorList>
            <person name="Wuyts S."/>
        </authorList>
    </citation>
    <scope>NUCLEOTIDE SEQUENCE [LARGE SCALE GENOMIC DNA]</scope>
    <source>
        <strain evidence="7">Lactobacillus mudanjiangensis AMBF249</strain>
    </source>
</reference>
<protein>
    <submittedName>
        <fullName evidence="7">Cobalt transporter [Lactobacillus ginsenosidimutans]</fullName>
    </submittedName>
</protein>
<evidence type="ECO:0000313" key="7">
    <source>
        <dbReference type="EMBL" id="VDG28026.1"/>
    </source>
</evidence>
<feature type="transmembrane region" description="Helical" evidence="5">
    <location>
        <begin position="12"/>
        <end position="31"/>
    </location>
</feature>
<dbReference type="InterPro" id="IPR027470">
    <property type="entry name" value="Cation_efflux_CTD"/>
</dbReference>
<dbReference type="GO" id="GO:0016020">
    <property type="term" value="C:membrane"/>
    <property type="evidence" value="ECO:0007669"/>
    <property type="project" value="UniProtKB-SubCell"/>
</dbReference>
<accession>A0A660DXF0</accession>